<evidence type="ECO:0000256" key="4">
    <source>
        <dbReference type="ARBA" id="ARBA00022737"/>
    </source>
</evidence>
<keyword evidence="6 11" id="KW-1133">Transmembrane helix</keyword>
<feature type="transmembrane region" description="Helical" evidence="11">
    <location>
        <begin position="423"/>
        <end position="445"/>
    </location>
</feature>
<evidence type="ECO:0000256" key="1">
    <source>
        <dbReference type="ARBA" id="ARBA00004448"/>
    </source>
</evidence>
<evidence type="ECO:0000256" key="8">
    <source>
        <dbReference type="PROSITE-ProRule" id="PRU00282"/>
    </source>
</evidence>
<dbReference type="SUPFAM" id="SSF47473">
    <property type="entry name" value="EF-hand"/>
    <property type="match status" value="1"/>
</dbReference>
<gene>
    <name evidence="13" type="ORF">TOLI1172_LOCUS396</name>
</gene>
<feature type="repeat" description="Solcar" evidence="8">
    <location>
        <begin position="220"/>
        <end position="305"/>
    </location>
</feature>
<feature type="region of interest" description="Disordered" evidence="10">
    <location>
        <begin position="27"/>
        <end position="49"/>
    </location>
</feature>
<dbReference type="Pfam" id="PF13202">
    <property type="entry name" value="EF-hand_5"/>
    <property type="match status" value="1"/>
</dbReference>
<evidence type="ECO:0000256" key="11">
    <source>
        <dbReference type="SAM" id="Phobius"/>
    </source>
</evidence>
<evidence type="ECO:0000256" key="9">
    <source>
        <dbReference type="RuleBase" id="RU000488"/>
    </source>
</evidence>
<dbReference type="Gene3D" id="1.10.238.10">
    <property type="entry name" value="EF-hand"/>
    <property type="match status" value="1"/>
</dbReference>
<dbReference type="Pfam" id="PF13405">
    <property type="entry name" value="EF-hand_6"/>
    <property type="match status" value="1"/>
</dbReference>
<organism evidence="13">
    <name type="scientific">Timspurckia oligopyrenoides</name>
    <dbReference type="NCBI Taxonomy" id="708627"/>
    <lineage>
        <taxon>Eukaryota</taxon>
        <taxon>Rhodophyta</taxon>
        <taxon>Bangiophyceae</taxon>
        <taxon>Porphyridiales</taxon>
        <taxon>Porphyridiaceae</taxon>
        <taxon>Timspurckia</taxon>
    </lineage>
</organism>
<evidence type="ECO:0000256" key="10">
    <source>
        <dbReference type="SAM" id="MobiDB-lite"/>
    </source>
</evidence>
<dbReference type="SUPFAM" id="SSF103506">
    <property type="entry name" value="Mitochondrial carrier"/>
    <property type="match status" value="1"/>
</dbReference>
<comment type="similarity">
    <text evidence="9">Belongs to the mitochondrial carrier (TC 2.A.29) family.</text>
</comment>
<keyword evidence="5" id="KW-0106">Calcium</keyword>
<keyword evidence="2 9" id="KW-0813">Transport</keyword>
<evidence type="ECO:0000259" key="12">
    <source>
        <dbReference type="PROSITE" id="PS50222"/>
    </source>
</evidence>
<reference evidence="13" key="1">
    <citation type="submission" date="2021-01" db="EMBL/GenBank/DDBJ databases">
        <authorList>
            <person name="Corre E."/>
            <person name="Pelletier E."/>
            <person name="Niang G."/>
            <person name="Scheremetjew M."/>
            <person name="Finn R."/>
            <person name="Kale V."/>
            <person name="Holt S."/>
            <person name="Cochrane G."/>
            <person name="Meng A."/>
            <person name="Brown T."/>
            <person name="Cohen L."/>
        </authorList>
    </citation>
    <scope>NUCLEOTIDE SEQUENCE</scope>
    <source>
        <strain evidence="13">CCMP3278</strain>
    </source>
</reference>
<comment type="subcellular location">
    <subcellularLocation>
        <location evidence="1">Mitochondrion inner membrane</location>
        <topology evidence="1">Multi-pass membrane protein</topology>
    </subcellularLocation>
</comment>
<dbReference type="InterPro" id="IPR023395">
    <property type="entry name" value="MCP_dom_sf"/>
</dbReference>
<feature type="repeat" description="Solcar" evidence="8">
    <location>
        <begin position="418"/>
        <end position="506"/>
    </location>
</feature>
<feature type="repeat" description="Solcar" evidence="8">
    <location>
        <begin position="327"/>
        <end position="409"/>
    </location>
</feature>
<dbReference type="PRINTS" id="PR00926">
    <property type="entry name" value="MITOCARRIER"/>
</dbReference>
<feature type="domain" description="EF-hand" evidence="12">
    <location>
        <begin position="49"/>
        <end position="84"/>
    </location>
</feature>
<evidence type="ECO:0000256" key="2">
    <source>
        <dbReference type="ARBA" id="ARBA00022448"/>
    </source>
</evidence>
<keyword evidence="3 8" id="KW-0812">Transmembrane</keyword>
<dbReference type="InterPro" id="IPR002048">
    <property type="entry name" value="EF_hand_dom"/>
</dbReference>
<dbReference type="InterPro" id="IPR018108">
    <property type="entry name" value="MCP_transmembrane"/>
</dbReference>
<evidence type="ECO:0000313" key="13">
    <source>
        <dbReference type="EMBL" id="CAD8816008.1"/>
    </source>
</evidence>
<sequence length="517" mass="57633">MESQRVRLNLSFLNPFLLRSSKHRINSEPNAVKTGTKKSSMTTQESTTSYESDIESLFNQLDRNGNGYLSRTEFQTAIQSVNLPNSDDFIADLITEYTHNHRQKSNSSVSITKQQFISSAIKKERTIHKIFNKIDSNSNGFLTSDEIISYLSNIGISATDQDANRMISMLNKSSQTLNYQQFRAFAVLLPHAQLKYNLVWAWFEASFDANSDRKRSTPKVEHLKQFLAGGLSGAFARTLVAPVDRVVNQIMSGSSMASSSVRHAIWKIYKSEGFLGLFRGNTVTVFKKFPQKAIEFAVYDKLTRILINTKRNSQEMDDSLEMETPKVSNLERFLIGSSSGAASQSILHAFDVAKMHQSMGKQGSIIAVMIELARTQGIRGMYRGYVPSLIDTVAGTGIGFMTYEAGMQMYRNMCKRRPNGIEVTGIAAVSSAFTLTCCMPLAAVVKRMVAQGQPGVAKYRNVFDCVATVARTEGVGGFYRGILGVYLKIVPSIAFTFLLYDQITRKWAVGGTRRYSK</sequence>
<dbReference type="Gene3D" id="1.50.40.10">
    <property type="entry name" value="Mitochondrial carrier domain"/>
    <property type="match status" value="1"/>
</dbReference>
<dbReference type="PROSITE" id="PS50222">
    <property type="entry name" value="EF_HAND_2"/>
    <property type="match status" value="2"/>
</dbReference>
<feature type="transmembrane region" description="Helical" evidence="11">
    <location>
        <begin position="384"/>
        <end position="403"/>
    </location>
</feature>
<name>A0A7S0ZAT8_9RHOD</name>
<dbReference type="Pfam" id="PF00153">
    <property type="entry name" value="Mito_carr"/>
    <property type="match status" value="3"/>
</dbReference>
<dbReference type="SMART" id="SM00054">
    <property type="entry name" value="EFh"/>
    <property type="match status" value="2"/>
</dbReference>
<accession>A0A7S0ZAT8</accession>
<dbReference type="AlphaFoldDB" id="A0A7S0ZAT8"/>
<feature type="compositionally biased region" description="Polar residues" evidence="10">
    <location>
        <begin position="37"/>
        <end position="49"/>
    </location>
</feature>
<feature type="domain" description="EF-hand" evidence="12">
    <location>
        <begin position="122"/>
        <end position="157"/>
    </location>
</feature>
<dbReference type="GO" id="GO:0005509">
    <property type="term" value="F:calcium ion binding"/>
    <property type="evidence" value="ECO:0007669"/>
    <property type="project" value="InterPro"/>
</dbReference>
<protein>
    <recommendedName>
        <fullName evidence="12">EF-hand domain-containing protein</fullName>
    </recommendedName>
</protein>
<evidence type="ECO:0000256" key="7">
    <source>
        <dbReference type="ARBA" id="ARBA00023136"/>
    </source>
</evidence>
<dbReference type="InterPro" id="IPR018247">
    <property type="entry name" value="EF_Hand_1_Ca_BS"/>
</dbReference>
<evidence type="ECO:0000256" key="3">
    <source>
        <dbReference type="ARBA" id="ARBA00022692"/>
    </source>
</evidence>
<evidence type="ECO:0000256" key="5">
    <source>
        <dbReference type="ARBA" id="ARBA00022837"/>
    </source>
</evidence>
<dbReference type="PROSITE" id="PS00018">
    <property type="entry name" value="EF_HAND_1"/>
    <property type="match status" value="2"/>
</dbReference>
<keyword evidence="4" id="KW-0677">Repeat</keyword>
<dbReference type="InterPro" id="IPR011992">
    <property type="entry name" value="EF-hand-dom_pair"/>
</dbReference>
<feature type="transmembrane region" description="Helical" evidence="11">
    <location>
        <begin position="478"/>
        <end position="500"/>
    </location>
</feature>
<dbReference type="PANTHER" id="PTHR24089">
    <property type="entry name" value="SOLUTE CARRIER FAMILY 25"/>
    <property type="match status" value="1"/>
</dbReference>
<dbReference type="InterPro" id="IPR002067">
    <property type="entry name" value="MCP"/>
</dbReference>
<dbReference type="GO" id="GO:0055085">
    <property type="term" value="P:transmembrane transport"/>
    <property type="evidence" value="ECO:0007669"/>
    <property type="project" value="InterPro"/>
</dbReference>
<proteinExistence type="inferred from homology"/>
<evidence type="ECO:0000256" key="6">
    <source>
        <dbReference type="ARBA" id="ARBA00022989"/>
    </source>
</evidence>
<dbReference type="GO" id="GO:0005743">
    <property type="term" value="C:mitochondrial inner membrane"/>
    <property type="evidence" value="ECO:0007669"/>
    <property type="project" value="UniProtKB-SubCell"/>
</dbReference>
<dbReference type="PROSITE" id="PS50920">
    <property type="entry name" value="SOLCAR"/>
    <property type="match status" value="3"/>
</dbReference>
<dbReference type="EMBL" id="HBFP01000533">
    <property type="protein sequence ID" value="CAD8816008.1"/>
    <property type="molecule type" value="Transcribed_RNA"/>
</dbReference>
<dbReference type="CDD" id="cd00051">
    <property type="entry name" value="EFh"/>
    <property type="match status" value="1"/>
</dbReference>
<keyword evidence="7 8" id="KW-0472">Membrane</keyword>